<dbReference type="RefSeq" id="WP_123277565.1">
    <property type="nucleotide sequence ID" value="NZ_RXRX01000018.1"/>
</dbReference>
<keyword evidence="2" id="KW-1185">Reference proteome</keyword>
<proteinExistence type="predicted"/>
<organism evidence="1 2">
    <name type="scientific">Enterobacter quasimori</name>
    <dbReference type="NCBI Taxonomy" id="2838947"/>
    <lineage>
        <taxon>Bacteria</taxon>
        <taxon>Pseudomonadati</taxon>
        <taxon>Pseudomonadota</taxon>
        <taxon>Gammaproteobacteria</taxon>
        <taxon>Enterobacterales</taxon>
        <taxon>Enterobacteriaceae</taxon>
        <taxon>Enterobacter</taxon>
    </lineage>
</organism>
<sequence>MEINKPTTILPGIITMVSEYSDSSLDVLNENEKQPVIYYFNDLVTRLMRDESIDDVMLIKLANKYGVSETRVPEIANYLSNWGRD</sequence>
<dbReference type="InterPro" id="IPR020251">
    <property type="entry name" value="Uncharacterised_YmjA"/>
</dbReference>
<evidence type="ECO:0000313" key="1">
    <source>
        <dbReference type="EMBL" id="RTN19032.1"/>
    </source>
</evidence>
<accession>A0ABY0AMJ2</accession>
<evidence type="ECO:0000313" key="2">
    <source>
        <dbReference type="Proteomes" id="UP000278241"/>
    </source>
</evidence>
<comment type="caution">
    <text evidence="1">The sequence shown here is derived from an EMBL/GenBank/DDBJ whole genome shotgun (WGS) entry which is preliminary data.</text>
</comment>
<dbReference type="Pfam" id="PF10820">
    <property type="entry name" value="DUF2543"/>
    <property type="match status" value="1"/>
</dbReference>
<protein>
    <submittedName>
        <fullName evidence="1">DUF2543 family protein</fullName>
    </submittedName>
</protein>
<gene>
    <name evidence="1" type="ORF">EKN94_20885</name>
</gene>
<reference evidence="1 2" key="1">
    <citation type="submission" date="2018-12" db="EMBL/GenBank/DDBJ databases">
        <title>The Batch Genome Submission of Enterobacter spp. strains.</title>
        <authorList>
            <person name="Wei L."/>
            <person name="Wu W."/>
            <person name="Lin J."/>
            <person name="Zhang X."/>
            <person name="Feng Y."/>
            <person name="Zong Z."/>
        </authorList>
    </citation>
    <scope>NUCLEOTIDE SEQUENCE [LARGE SCALE GENOMIC DNA]</scope>
    <source>
        <strain evidence="1 2">WCHEM090044</strain>
    </source>
</reference>
<dbReference type="Proteomes" id="UP000278241">
    <property type="component" value="Unassembled WGS sequence"/>
</dbReference>
<dbReference type="EMBL" id="RXRX01000018">
    <property type="protein sequence ID" value="RTN19032.1"/>
    <property type="molecule type" value="Genomic_DNA"/>
</dbReference>
<name>A0ABY0AMJ2_9ENTR</name>